<reference evidence="5" key="1">
    <citation type="journal article" date="2021" name="PeerJ">
        <title>Extensive microbial diversity within the chicken gut microbiome revealed by metagenomics and culture.</title>
        <authorList>
            <person name="Gilroy R."/>
            <person name="Ravi A."/>
            <person name="Getino M."/>
            <person name="Pursley I."/>
            <person name="Horton D.L."/>
            <person name="Alikhan N.F."/>
            <person name="Baker D."/>
            <person name="Gharbi K."/>
            <person name="Hall N."/>
            <person name="Watson M."/>
            <person name="Adriaenssens E.M."/>
            <person name="Foster-Nyarko E."/>
            <person name="Jarju S."/>
            <person name="Secka A."/>
            <person name="Antonio M."/>
            <person name="Oren A."/>
            <person name="Chaudhuri R.R."/>
            <person name="La Ragione R."/>
            <person name="Hildebrand F."/>
            <person name="Pallen M.J."/>
        </authorList>
    </citation>
    <scope>NUCLEOTIDE SEQUENCE</scope>
    <source>
        <strain evidence="5">USAMLcec4-12693</strain>
    </source>
</reference>
<proteinExistence type="predicted"/>
<dbReference type="Pfam" id="PF03471">
    <property type="entry name" value="CorC_HlyC"/>
    <property type="match status" value="1"/>
</dbReference>
<keyword evidence="2 3" id="KW-0129">CBS domain</keyword>
<dbReference type="InterPro" id="IPR046342">
    <property type="entry name" value="CBS_dom_sf"/>
</dbReference>
<dbReference type="OrthoDB" id="9798188at2"/>
<dbReference type="Proteomes" id="UP000813420">
    <property type="component" value="Unassembled WGS sequence"/>
</dbReference>
<evidence type="ECO:0000256" key="3">
    <source>
        <dbReference type="PROSITE-ProRule" id="PRU00703"/>
    </source>
</evidence>
<dbReference type="AlphaFoldDB" id="A0A9D3AJG7"/>
<protein>
    <submittedName>
        <fullName evidence="5">Hemolysin family protein</fullName>
    </submittedName>
</protein>
<dbReference type="FunFam" id="3.10.580.10:FF:000002">
    <property type="entry name" value="Magnesium/cobalt efflux protein CorC"/>
    <property type="match status" value="1"/>
</dbReference>
<dbReference type="PANTHER" id="PTHR43099:SF2">
    <property type="entry name" value="UPF0053 PROTEIN YRKA"/>
    <property type="match status" value="1"/>
</dbReference>
<dbReference type="SUPFAM" id="SSF54631">
    <property type="entry name" value="CBS-domain pair"/>
    <property type="match status" value="1"/>
</dbReference>
<dbReference type="PROSITE" id="PS51371">
    <property type="entry name" value="CBS"/>
    <property type="match status" value="2"/>
</dbReference>
<name>A0A9D3AJG7_9FIRM</name>
<evidence type="ECO:0000313" key="5">
    <source>
        <dbReference type="EMBL" id="HJH49878.1"/>
    </source>
</evidence>
<dbReference type="SMART" id="SM01091">
    <property type="entry name" value="CorC_HlyC"/>
    <property type="match status" value="1"/>
</dbReference>
<dbReference type="InterPro" id="IPR036318">
    <property type="entry name" value="FAD-bd_PCMH-like_sf"/>
</dbReference>
<dbReference type="GO" id="GO:0050660">
    <property type="term" value="F:flavin adenine dinucleotide binding"/>
    <property type="evidence" value="ECO:0007669"/>
    <property type="project" value="InterPro"/>
</dbReference>
<dbReference type="RefSeq" id="WP_070089272.1">
    <property type="nucleotide sequence ID" value="NZ_CABMJS010000018.1"/>
</dbReference>
<dbReference type="InterPro" id="IPR051676">
    <property type="entry name" value="UPF0053_domain"/>
</dbReference>
<evidence type="ECO:0000313" key="6">
    <source>
        <dbReference type="Proteomes" id="UP000813420"/>
    </source>
</evidence>
<dbReference type="InterPro" id="IPR016169">
    <property type="entry name" value="FAD-bd_PCMH_sub2"/>
</dbReference>
<dbReference type="Pfam" id="PF00571">
    <property type="entry name" value="CBS"/>
    <property type="match status" value="2"/>
</dbReference>
<keyword evidence="1" id="KW-0677">Repeat</keyword>
<dbReference type="Gene3D" id="3.30.465.10">
    <property type="match status" value="1"/>
</dbReference>
<reference evidence="5" key="2">
    <citation type="submission" date="2021-09" db="EMBL/GenBank/DDBJ databases">
        <authorList>
            <person name="Gilroy R."/>
        </authorList>
    </citation>
    <scope>NUCLEOTIDE SEQUENCE</scope>
    <source>
        <strain evidence="5">USAMLcec4-12693</strain>
    </source>
</reference>
<comment type="caution">
    <text evidence="5">The sequence shown here is derived from an EMBL/GenBank/DDBJ whole genome shotgun (WGS) entry which is preliminary data.</text>
</comment>
<sequence length="265" mass="30762">MEEGSLFQRMKNIFQAEDEKLDDGMQKEAAVLIRNIFRYMDKDAKDIMTHRKNIVAIDGEEILEDALRFMLEESYSRFPIYHEDIDEITGFLHLREAITCYLDESLRKRPVAELKDYIRPAVFVPETKSIDTLFKKMQAEKNHIVVVLDEYGQTSGIVAMEDILEEIVGNILDEYDEEELMITKQADGSYLADGMLDLEELGDLLAISFEEDEYETLNGFLVDKLDRIPAEDEKCEVAYEGYLFTVLSVDNNIIQRVKIEKQNEE</sequence>
<evidence type="ECO:0000256" key="2">
    <source>
        <dbReference type="ARBA" id="ARBA00023122"/>
    </source>
</evidence>
<dbReference type="CDD" id="cd04590">
    <property type="entry name" value="CBS_pair_CorC_HlyC_assoc"/>
    <property type="match status" value="1"/>
</dbReference>
<dbReference type="InterPro" id="IPR044751">
    <property type="entry name" value="Ion_transp-like_CBS"/>
</dbReference>
<accession>A0A9D3AJG7</accession>
<feature type="domain" description="CBS" evidence="4">
    <location>
        <begin position="117"/>
        <end position="174"/>
    </location>
</feature>
<evidence type="ECO:0000259" key="4">
    <source>
        <dbReference type="PROSITE" id="PS51371"/>
    </source>
</evidence>
<evidence type="ECO:0000256" key="1">
    <source>
        <dbReference type="ARBA" id="ARBA00022737"/>
    </source>
</evidence>
<gene>
    <name evidence="5" type="ORF">K8V39_06405</name>
</gene>
<organism evidence="5 6">
    <name type="scientific">Merdimonas faecis</name>
    <dbReference type="NCBI Taxonomy" id="1653435"/>
    <lineage>
        <taxon>Bacteria</taxon>
        <taxon>Bacillati</taxon>
        <taxon>Bacillota</taxon>
        <taxon>Clostridia</taxon>
        <taxon>Lachnospirales</taxon>
        <taxon>Lachnospiraceae</taxon>
        <taxon>Merdimonas</taxon>
    </lineage>
</organism>
<dbReference type="InterPro" id="IPR005170">
    <property type="entry name" value="Transptr-assoc_dom"/>
</dbReference>
<dbReference type="InterPro" id="IPR000644">
    <property type="entry name" value="CBS_dom"/>
</dbReference>
<dbReference type="PANTHER" id="PTHR43099">
    <property type="entry name" value="UPF0053 PROTEIN YRKA"/>
    <property type="match status" value="1"/>
</dbReference>
<feature type="domain" description="CBS" evidence="4">
    <location>
        <begin position="48"/>
        <end position="109"/>
    </location>
</feature>
<dbReference type="SUPFAM" id="SSF56176">
    <property type="entry name" value="FAD-binding/transporter-associated domain-like"/>
    <property type="match status" value="1"/>
</dbReference>
<dbReference type="EMBL" id="DYXE01000054">
    <property type="protein sequence ID" value="HJH49878.1"/>
    <property type="molecule type" value="Genomic_DNA"/>
</dbReference>
<dbReference type="Gene3D" id="3.10.580.10">
    <property type="entry name" value="CBS-domain"/>
    <property type="match status" value="1"/>
</dbReference>